<evidence type="ECO:0000256" key="3">
    <source>
        <dbReference type="ARBA" id="ARBA00022692"/>
    </source>
</evidence>
<gene>
    <name evidence="13" type="ORF">LSH36_45g08057</name>
</gene>
<evidence type="ECO:0000256" key="7">
    <source>
        <dbReference type="ARBA" id="ARBA00023170"/>
    </source>
</evidence>
<evidence type="ECO:0000259" key="11">
    <source>
        <dbReference type="SMART" id="SM00079"/>
    </source>
</evidence>
<evidence type="ECO:0000256" key="6">
    <source>
        <dbReference type="ARBA" id="ARBA00023136"/>
    </source>
</evidence>
<keyword evidence="8" id="KW-0325">Glycoprotein</keyword>
<feature type="domain" description="Ionotropic glutamate receptor L-glutamate and glycine-binding" evidence="12">
    <location>
        <begin position="43"/>
        <end position="106"/>
    </location>
</feature>
<proteinExistence type="predicted"/>
<dbReference type="AlphaFoldDB" id="A0AAD9K792"/>
<dbReference type="GO" id="GO:0016020">
    <property type="term" value="C:membrane"/>
    <property type="evidence" value="ECO:0007669"/>
    <property type="project" value="UniProtKB-SubCell"/>
</dbReference>
<dbReference type="InterPro" id="IPR019594">
    <property type="entry name" value="Glu/Gly-bd"/>
</dbReference>
<dbReference type="Pfam" id="PF10613">
    <property type="entry name" value="Lig_chan-Glu_bd"/>
    <property type="match status" value="1"/>
</dbReference>
<dbReference type="EMBL" id="JAODUP010000045">
    <property type="protein sequence ID" value="KAK2165801.1"/>
    <property type="molecule type" value="Genomic_DNA"/>
</dbReference>
<evidence type="ECO:0000259" key="12">
    <source>
        <dbReference type="SMART" id="SM00918"/>
    </source>
</evidence>
<keyword evidence="9" id="KW-1071">Ligand-gated ion channel</keyword>
<keyword evidence="6" id="KW-0472">Membrane</keyword>
<name>A0AAD9K792_9ANNE</name>
<accession>A0AAD9K792</accession>
<protein>
    <submittedName>
        <fullName evidence="13">Uncharacterized protein</fullName>
    </submittedName>
</protein>
<feature type="non-terminal residue" evidence="13">
    <location>
        <position position="1"/>
    </location>
</feature>
<reference evidence="13" key="1">
    <citation type="journal article" date="2023" name="Mol. Biol. Evol.">
        <title>Third-Generation Sequencing Reveals the Adaptive Role of the Epigenome in Three Deep-Sea Polychaetes.</title>
        <authorList>
            <person name="Perez M."/>
            <person name="Aroh O."/>
            <person name="Sun Y."/>
            <person name="Lan Y."/>
            <person name="Juniper S.K."/>
            <person name="Young C.R."/>
            <person name="Angers B."/>
            <person name="Qian P.Y."/>
        </authorList>
    </citation>
    <scope>NUCLEOTIDE SEQUENCE</scope>
    <source>
        <strain evidence="13">P08H-3</strain>
    </source>
</reference>
<keyword evidence="4" id="KW-1133">Transmembrane helix</keyword>
<evidence type="ECO:0000256" key="4">
    <source>
        <dbReference type="ARBA" id="ARBA00022989"/>
    </source>
</evidence>
<keyword evidence="5" id="KW-0406">Ion transport</keyword>
<dbReference type="PANTHER" id="PTHR18966">
    <property type="entry name" value="IONOTROPIC GLUTAMATE RECEPTOR"/>
    <property type="match status" value="1"/>
</dbReference>
<dbReference type="Proteomes" id="UP001208570">
    <property type="component" value="Unassembled WGS sequence"/>
</dbReference>
<dbReference type="Gene3D" id="3.40.190.10">
    <property type="entry name" value="Periplasmic binding protein-like II"/>
    <property type="match status" value="2"/>
</dbReference>
<dbReference type="InterPro" id="IPR001320">
    <property type="entry name" value="Iontro_rcpt_C"/>
</dbReference>
<dbReference type="GO" id="GO:0015276">
    <property type="term" value="F:ligand-gated monoatomic ion channel activity"/>
    <property type="evidence" value="ECO:0007669"/>
    <property type="project" value="InterPro"/>
</dbReference>
<dbReference type="SMART" id="SM00918">
    <property type="entry name" value="Lig_chan-Glu_bd"/>
    <property type="match status" value="1"/>
</dbReference>
<evidence type="ECO:0000256" key="1">
    <source>
        <dbReference type="ARBA" id="ARBA00004141"/>
    </source>
</evidence>
<evidence type="ECO:0000256" key="9">
    <source>
        <dbReference type="ARBA" id="ARBA00023286"/>
    </source>
</evidence>
<feature type="domain" description="Ionotropic glutamate receptor C-terminal" evidence="11">
    <location>
        <begin position="33"/>
        <end position="297"/>
    </location>
</feature>
<comment type="caution">
    <text evidence="13">The sequence shown here is derived from an EMBL/GenBank/DDBJ whole genome shotgun (WGS) entry which is preliminary data.</text>
</comment>
<dbReference type="InterPro" id="IPR015683">
    <property type="entry name" value="Ionotropic_Glu_rcpt"/>
</dbReference>
<evidence type="ECO:0000313" key="13">
    <source>
        <dbReference type="EMBL" id="KAK2165801.1"/>
    </source>
</evidence>
<evidence type="ECO:0000313" key="14">
    <source>
        <dbReference type="Proteomes" id="UP001208570"/>
    </source>
</evidence>
<keyword evidence="3" id="KW-0812">Transmembrane</keyword>
<keyword evidence="2" id="KW-0813">Transport</keyword>
<keyword evidence="14" id="KW-1185">Reference proteome</keyword>
<keyword evidence="10" id="KW-0407">Ion channel</keyword>
<comment type="subcellular location">
    <subcellularLocation>
        <location evidence="1">Membrane</location>
        <topology evidence="1">Multi-pass membrane protein</topology>
    </subcellularLocation>
</comment>
<evidence type="ECO:0000256" key="8">
    <source>
        <dbReference type="ARBA" id="ARBA00023180"/>
    </source>
</evidence>
<organism evidence="13 14">
    <name type="scientific">Paralvinella palmiformis</name>
    <dbReference type="NCBI Taxonomy" id="53620"/>
    <lineage>
        <taxon>Eukaryota</taxon>
        <taxon>Metazoa</taxon>
        <taxon>Spiralia</taxon>
        <taxon>Lophotrochozoa</taxon>
        <taxon>Annelida</taxon>
        <taxon>Polychaeta</taxon>
        <taxon>Sedentaria</taxon>
        <taxon>Canalipalpata</taxon>
        <taxon>Terebellida</taxon>
        <taxon>Terebelliformia</taxon>
        <taxon>Alvinellidae</taxon>
        <taxon>Paralvinella</taxon>
    </lineage>
</organism>
<evidence type="ECO:0000256" key="10">
    <source>
        <dbReference type="ARBA" id="ARBA00023303"/>
    </source>
</evidence>
<evidence type="ECO:0000256" key="2">
    <source>
        <dbReference type="ARBA" id="ARBA00022448"/>
    </source>
</evidence>
<dbReference type="SUPFAM" id="SSF53850">
    <property type="entry name" value="Periplasmic binding protein-like II"/>
    <property type="match status" value="1"/>
</dbReference>
<sequence>IGINRPPPPWPVGVRHADVTLMSQNGYPHPGSMSDYGDDVEPPFLFNRSDIHTRRKYSGFIPDLVHLISERLRRPYRLYLVPYQGYGVPDPKAPSGWTGLIGDVISGIADVAAAPMTRTFSREAVVDFSIPFMESGIAALYLYRNTLDGASWPGTIDSPLYFSDKDVEVICINGSLTYYYIESERLRATTVGSALRHMLRRRPKKLVWTKAEGIRRVIESRGSSVFLLEKPFADYISANEIGCRLRSTVGVLNMKHAKHYSFAMRKGDPLLESVNAVVDLLTKDGSVSKLRWKWWRGKCSPKTRYIGDKSGENFIEKKTIEPNDMLMDDNVVSSYLGTGVQHVTRIVLVTCCSLLIFFAVLC</sequence>
<dbReference type="SMART" id="SM00079">
    <property type="entry name" value="PBPe"/>
    <property type="match status" value="1"/>
</dbReference>
<evidence type="ECO:0000256" key="5">
    <source>
        <dbReference type="ARBA" id="ARBA00023065"/>
    </source>
</evidence>
<keyword evidence="7" id="KW-0675">Receptor</keyword>